<evidence type="ECO:0000313" key="2">
    <source>
        <dbReference type="Proteomes" id="UP000011560"/>
    </source>
</evidence>
<protein>
    <submittedName>
        <fullName evidence="1">Type 11 methyltransferase</fullName>
    </submittedName>
</protein>
<keyword evidence="2" id="KW-1185">Reference proteome</keyword>
<reference evidence="1 2" key="1">
    <citation type="journal article" date="2014" name="PLoS Genet.">
        <title>Phylogenetically driven sequencing of extremely halophilic archaea reveals strategies for static and dynamic osmo-response.</title>
        <authorList>
            <person name="Becker E.A."/>
            <person name="Seitzer P.M."/>
            <person name="Tritt A."/>
            <person name="Larsen D."/>
            <person name="Krusor M."/>
            <person name="Yao A.I."/>
            <person name="Wu D."/>
            <person name="Madern D."/>
            <person name="Eisen J.A."/>
            <person name="Darling A.E."/>
            <person name="Facciotti M.T."/>
        </authorList>
    </citation>
    <scope>NUCLEOTIDE SEQUENCE [LARGE SCALE GENOMIC DNA]</scope>
    <source>
        <strain evidence="1 2">JCM 14624</strain>
    </source>
</reference>
<keyword evidence="1" id="KW-0489">Methyltransferase</keyword>
<sequence length="197" mass="22587">MDDRMQKICKYAEGPTILDLGAVQHELENTTEEWLHAYLVEEFDNVVGVDVLEDEIDALRKRGYDMQFGDVTDMDLGIMADTVVAGELIEHLTNPGALVETAFNHLKPGGLFILTTPNPWAIVHLRRWWSDDPQINDNHVAWYGPIVLKQLLNRYGFDVERMETTRRNHGGLMRIAQYFNNDIFGGTTWVCVARRPE</sequence>
<dbReference type="AlphaFoldDB" id="M0BS97"/>
<name>M0BS97_9EURY</name>
<gene>
    <name evidence="1" type="ORF">C479_03536</name>
</gene>
<dbReference type="GO" id="GO:0032259">
    <property type="term" value="P:methylation"/>
    <property type="evidence" value="ECO:0007669"/>
    <property type="project" value="UniProtKB-KW"/>
</dbReference>
<dbReference type="InterPro" id="IPR029063">
    <property type="entry name" value="SAM-dependent_MTases_sf"/>
</dbReference>
<keyword evidence="1" id="KW-0808">Transferase</keyword>
<dbReference type="Proteomes" id="UP000011560">
    <property type="component" value="Unassembled WGS sequence"/>
</dbReference>
<evidence type="ECO:0000313" key="1">
    <source>
        <dbReference type="EMBL" id="ELZ13886.1"/>
    </source>
</evidence>
<dbReference type="RefSeq" id="WP_007697873.1">
    <property type="nucleotide sequence ID" value="NZ_AOIQ01000006.1"/>
</dbReference>
<comment type="caution">
    <text evidence="1">The sequence shown here is derived from an EMBL/GenBank/DDBJ whole genome shotgun (WGS) entry which is preliminary data.</text>
</comment>
<dbReference type="GO" id="GO:0008168">
    <property type="term" value="F:methyltransferase activity"/>
    <property type="evidence" value="ECO:0007669"/>
    <property type="project" value="UniProtKB-KW"/>
</dbReference>
<dbReference type="EMBL" id="AOIQ01000006">
    <property type="protein sequence ID" value="ELZ13886.1"/>
    <property type="molecule type" value="Genomic_DNA"/>
</dbReference>
<proteinExistence type="predicted"/>
<dbReference type="SUPFAM" id="SSF53335">
    <property type="entry name" value="S-adenosyl-L-methionine-dependent methyltransferases"/>
    <property type="match status" value="1"/>
</dbReference>
<dbReference type="OrthoDB" id="173767at2157"/>
<organism evidence="1 2">
    <name type="scientific">Halovivax asiaticus JCM 14624</name>
    <dbReference type="NCBI Taxonomy" id="1227490"/>
    <lineage>
        <taxon>Archaea</taxon>
        <taxon>Methanobacteriati</taxon>
        <taxon>Methanobacteriota</taxon>
        <taxon>Stenosarchaea group</taxon>
        <taxon>Halobacteria</taxon>
        <taxon>Halobacteriales</taxon>
        <taxon>Natrialbaceae</taxon>
        <taxon>Halovivax</taxon>
    </lineage>
</organism>
<dbReference type="Pfam" id="PF13489">
    <property type="entry name" value="Methyltransf_23"/>
    <property type="match status" value="1"/>
</dbReference>
<accession>M0BS97</accession>
<dbReference type="Gene3D" id="3.40.50.150">
    <property type="entry name" value="Vaccinia Virus protein VP39"/>
    <property type="match status" value="1"/>
</dbReference>